<dbReference type="Proteomes" id="UP000070299">
    <property type="component" value="Unassembled WGS sequence"/>
</dbReference>
<accession>A0A135ZYZ1</accession>
<evidence type="ECO:0000256" key="6">
    <source>
        <dbReference type="ARBA" id="ARBA00040675"/>
    </source>
</evidence>
<sequence length="247" mass="28196">MNLNIIYQDDYLVAIDKPAGLLVHRSMLDKHETQFALQLVRDQINQHVFPVHRLDRPTSGVLVFALSPEIARLLGEQFSAQQIYKRYIAIVRGHAPEQGDIDYALKEQLDKIADKNAKQDKEPQTAFTSYRRLQTFELPFAVSRYPSARYSLMALEPQSGRKHQLRRHMGHINHPIVGDTTHGDGKHNQFLKQQYGFSGLALTCQTMEIMHPITFQQLSFNCAPAAHITELLAHWDLSGELLTQTIS</sequence>
<dbReference type="STRING" id="1799789.AX660_17515"/>
<dbReference type="GO" id="GO:0003723">
    <property type="term" value="F:RNA binding"/>
    <property type="evidence" value="ECO:0007669"/>
    <property type="project" value="InterPro"/>
</dbReference>
<evidence type="ECO:0000256" key="5">
    <source>
        <dbReference type="ARBA" id="ARBA00038943"/>
    </source>
</evidence>
<comment type="caution">
    <text evidence="11">The sequence shown here is derived from an EMBL/GenBank/DDBJ whole genome shotgun (WGS) entry which is preliminary data.</text>
</comment>
<dbReference type="InterPro" id="IPR050188">
    <property type="entry name" value="RluA_PseudoU_synthase"/>
</dbReference>
<protein>
    <recommendedName>
        <fullName evidence="6">tRNA pseudouridine synthase C</fullName>
        <ecNumber evidence="5">5.4.99.26</ecNumber>
    </recommendedName>
    <alternativeName>
        <fullName evidence="8">tRNA pseudouridine(65) synthase</fullName>
    </alternativeName>
    <alternativeName>
        <fullName evidence="9">tRNA pseudouridylate synthase C</fullName>
    </alternativeName>
    <alternativeName>
        <fullName evidence="7">tRNA-uridine isomerase C</fullName>
    </alternativeName>
</protein>
<evidence type="ECO:0000256" key="3">
    <source>
        <dbReference type="ARBA" id="ARBA00036607"/>
    </source>
</evidence>
<evidence type="ECO:0000313" key="11">
    <source>
        <dbReference type="EMBL" id="KXI28177.1"/>
    </source>
</evidence>
<dbReference type="GO" id="GO:0008033">
    <property type="term" value="P:tRNA processing"/>
    <property type="evidence" value="ECO:0007669"/>
    <property type="project" value="UniProtKB-KW"/>
</dbReference>
<dbReference type="OrthoDB" id="9785808at2"/>
<evidence type="ECO:0000256" key="9">
    <source>
        <dbReference type="ARBA" id="ARBA00043049"/>
    </source>
</evidence>
<dbReference type="InterPro" id="IPR006224">
    <property type="entry name" value="PsdUridine_synth_RluA-like_CS"/>
</dbReference>
<name>A0A135ZYZ1_9ALTE</name>
<evidence type="ECO:0000256" key="8">
    <source>
        <dbReference type="ARBA" id="ARBA00041975"/>
    </source>
</evidence>
<dbReference type="RefSeq" id="WP_068378228.1">
    <property type="nucleotide sequence ID" value="NZ_LSNE01000007.1"/>
</dbReference>
<dbReference type="PANTHER" id="PTHR21600:SF56">
    <property type="entry name" value="TRNA PSEUDOURIDINE SYNTHASE C"/>
    <property type="match status" value="1"/>
</dbReference>
<comment type="catalytic activity">
    <reaction evidence="3">
        <text>uridine(65) in tRNA = pseudouridine(65) in tRNA</text>
        <dbReference type="Rhea" id="RHEA:42536"/>
        <dbReference type="Rhea" id="RHEA-COMP:10103"/>
        <dbReference type="Rhea" id="RHEA-COMP:10104"/>
        <dbReference type="ChEBI" id="CHEBI:65314"/>
        <dbReference type="ChEBI" id="CHEBI:65315"/>
        <dbReference type="EC" id="5.4.99.26"/>
    </reaction>
</comment>
<keyword evidence="1" id="KW-0819">tRNA processing</keyword>
<dbReference type="NCBIfam" id="NF008321">
    <property type="entry name" value="PRK11112.1"/>
    <property type="match status" value="1"/>
</dbReference>
<evidence type="ECO:0000256" key="2">
    <source>
        <dbReference type="ARBA" id="ARBA00023235"/>
    </source>
</evidence>
<dbReference type="AlphaFoldDB" id="A0A135ZYZ1"/>
<evidence type="ECO:0000313" key="12">
    <source>
        <dbReference type="Proteomes" id="UP000070299"/>
    </source>
</evidence>
<dbReference type="EMBL" id="LSNE01000007">
    <property type="protein sequence ID" value="KXI28177.1"/>
    <property type="molecule type" value="Genomic_DNA"/>
</dbReference>
<feature type="domain" description="Pseudouridine synthase RsuA/RluA-like" evidence="10">
    <location>
        <begin position="12"/>
        <end position="169"/>
    </location>
</feature>
<proteinExistence type="predicted"/>
<dbReference type="CDD" id="cd02563">
    <property type="entry name" value="PseudoU_synth_TruC"/>
    <property type="match status" value="1"/>
</dbReference>
<gene>
    <name evidence="11" type="ORF">AX660_17515</name>
</gene>
<comment type="function">
    <text evidence="4">Responsible for synthesis of pseudouridine from uracil-65 in transfer RNAs.</text>
</comment>
<dbReference type="GO" id="GO:0160149">
    <property type="term" value="F:tRNA pseudouridine(65) synthase activity"/>
    <property type="evidence" value="ECO:0007669"/>
    <property type="project" value="UniProtKB-EC"/>
</dbReference>
<keyword evidence="2" id="KW-0413">Isomerase</keyword>
<dbReference type="GO" id="GO:0000455">
    <property type="term" value="P:enzyme-directed rRNA pseudouridine synthesis"/>
    <property type="evidence" value="ECO:0007669"/>
    <property type="project" value="TreeGrafter"/>
</dbReference>
<dbReference type="Gene3D" id="3.30.2350.10">
    <property type="entry name" value="Pseudouridine synthase"/>
    <property type="match status" value="1"/>
</dbReference>
<keyword evidence="12" id="KW-1185">Reference proteome</keyword>
<dbReference type="InterPro" id="IPR006145">
    <property type="entry name" value="PsdUridine_synth_RsuA/RluA"/>
</dbReference>
<organism evidence="11 12">
    <name type="scientific">Paraglaciecola hydrolytica</name>
    <dbReference type="NCBI Taxonomy" id="1799789"/>
    <lineage>
        <taxon>Bacteria</taxon>
        <taxon>Pseudomonadati</taxon>
        <taxon>Pseudomonadota</taxon>
        <taxon>Gammaproteobacteria</taxon>
        <taxon>Alteromonadales</taxon>
        <taxon>Alteromonadaceae</taxon>
        <taxon>Paraglaciecola</taxon>
    </lineage>
</organism>
<dbReference type="EC" id="5.4.99.26" evidence="5"/>
<evidence type="ECO:0000256" key="4">
    <source>
        <dbReference type="ARBA" id="ARBA00037670"/>
    </source>
</evidence>
<dbReference type="SUPFAM" id="SSF55120">
    <property type="entry name" value="Pseudouridine synthase"/>
    <property type="match status" value="1"/>
</dbReference>
<evidence type="ECO:0000256" key="1">
    <source>
        <dbReference type="ARBA" id="ARBA00022694"/>
    </source>
</evidence>
<dbReference type="PROSITE" id="PS01129">
    <property type="entry name" value="PSI_RLU"/>
    <property type="match status" value="1"/>
</dbReference>
<dbReference type="InterPro" id="IPR020103">
    <property type="entry name" value="PsdUridine_synth_cat_dom_sf"/>
</dbReference>
<evidence type="ECO:0000256" key="7">
    <source>
        <dbReference type="ARBA" id="ARBA00041803"/>
    </source>
</evidence>
<dbReference type="Pfam" id="PF00849">
    <property type="entry name" value="PseudoU_synth_2"/>
    <property type="match status" value="1"/>
</dbReference>
<reference evidence="12" key="1">
    <citation type="submission" date="2016-02" db="EMBL/GenBank/DDBJ databases">
        <authorList>
            <person name="Schultz-Johansen M."/>
            <person name="Glaring M.A."/>
            <person name="Bech P.K."/>
            <person name="Stougaard P."/>
        </authorList>
    </citation>
    <scope>NUCLEOTIDE SEQUENCE [LARGE SCALE GENOMIC DNA]</scope>
    <source>
        <strain evidence="12">S66</strain>
    </source>
</reference>
<dbReference type="PANTHER" id="PTHR21600">
    <property type="entry name" value="MITOCHONDRIAL RNA PSEUDOURIDINE SYNTHASE"/>
    <property type="match status" value="1"/>
</dbReference>
<evidence type="ECO:0000259" key="10">
    <source>
        <dbReference type="Pfam" id="PF00849"/>
    </source>
</evidence>